<proteinExistence type="predicted"/>
<keyword evidence="1" id="KW-0560">Oxidoreductase</keyword>
<evidence type="ECO:0000313" key="3">
    <source>
        <dbReference type="RefSeq" id="XP_018495226.1"/>
    </source>
</evidence>
<dbReference type="Gene3D" id="3.40.50.720">
    <property type="entry name" value="NAD(P)-binding Rossmann-like Domain"/>
    <property type="match status" value="1"/>
</dbReference>
<dbReference type="InterPro" id="IPR002347">
    <property type="entry name" value="SDR_fam"/>
</dbReference>
<dbReference type="Proteomes" id="UP000694867">
    <property type="component" value="Unplaced"/>
</dbReference>
<accession>A0AAJ7L443</accession>
<dbReference type="PROSITE" id="PS00061">
    <property type="entry name" value="ADH_SHORT"/>
    <property type="match status" value="1"/>
</dbReference>
<dbReference type="PANTHER" id="PTHR43313">
    <property type="entry name" value="SHORT-CHAIN DEHYDROGENASE/REDUCTASE FAMILY 9C"/>
    <property type="match status" value="1"/>
</dbReference>
<dbReference type="AlphaFoldDB" id="A0AAJ7L443"/>
<sequence length="365" mass="40635">MEALSKLSRFQVGALSTTVLWSLYGLGLLQPVFNLIPLLVAVPTIFCLSEIIRRLVENSLGKRSVPCNGEYVLITGCGSGFGFALTKCLVDKGYHVFAGCHSPDCGGAKELELYSKRVEVIGMDVGSDESMKSAREHVEKKLGNMGQLWAIVANAGVANQGPLEWTTMSEIEHIFKVNTFGVLRTVKEFLPFVRRARGRVVVTNSLLSTIANPFVIPYSMSKAASKALVEGLQRELCDFGIYCSSIEPSYYETAMTRHRTAEDYRKKYDLIDETMREDYEGYVELCSEYFDSVSSVITSTKVEEPIDALAHAVCSVRPLPYYFVDSPCVSFLREIERHVNIEVTDAAVKCTKYLAALKKRFTSTK</sequence>
<dbReference type="GeneID" id="108864319"/>
<dbReference type="KEGG" id="goe:108864319"/>
<reference evidence="3" key="1">
    <citation type="submission" date="2025-08" db="UniProtKB">
        <authorList>
            <consortium name="RefSeq"/>
        </authorList>
    </citation>
    <scope>IDENTIFICATION</scope>
</reference>
<dbReference type="InterPro" id="IPR020904">
    <property type="entry name" value="Sc_DH/Rdtase_CS"/>
</dbReference>
<dbReference type="GO" id="GO:0008202">
    <property type="term" value="P:steroid metabolic process"/>
    <property type="evidence" value="ECO:0007669"/>
    <property type="project" value="TreeGrafter"/>
</dbReference>
<organism evidence="2 3">
    <name type="scientific">Galendromus occidentalis</name>
    <name type="common">western predatory mite</name>
    <dbReference type="NCBI Taxonomy" id="34638"/>
    <lineage>
        <taxon>Eukaryota</taxon>
        <taxon>Metazoa</taxon>
        <taxon>Ecdysozoa</taxon>
        <taxon>Arthropoda</taxon>
        <taxon>Chelicerata</taxon>
        <taxon>Arachnida</taxon>
        <taxon>Acari</taxon>
        <taxon>Parasitiformes</taxon>
        <taxon>Mesostigmata</taxon>
        <taxon>Gamasina</taxon>
        <taxon>Phytoseioidea</taxon>
        <taxon>Phytoseiidae</taxon>
        <taxon>Typhlodrominae</taxon>
        <taxon>Galendromus</taxon>
    </lineage>
</organism>
<dbReference type="RefSeq" id="XP_018495226.1">
    <property type="nucleotide sequence ID" value="XM_018639710.1"/>
</dbReference>
<evidence type="ECO:0000313" key="2">
    <source>
        <dbReference type="Proteomes" id="UP000694867"/>
    </source>
</evidence>
<keyword evidence="2" id="KW-1185">Reference proteome</keyword>
<gene>
    <name evidence="3" type="primary">LOC108864319</name>
</gene>
<dbReference type="InterPro" id="IPR036291">
    <property type="entry name" value="NAD(P)-bd_dom_sf"/>
</dbReference>
<protein>
    <submittedName>
        <fullName evidence="3">D-beta-hydroxybutyrate dehydrogenase, mitochondrial-like</fullName>
    </submittedName>
</protein>
<dbReference type="SUPFAM" id="SSF51735">
    <property type="entry name" value="NAD(P)-binding Rossmann-fold domains"/>
    <property type="match status" value="1"/>
</dbReference>
<dbReference type="PRINTS" id="PR00081">
    <property type="entry name" value="GDHRDH"/>
</dbReference>
<dbReference type="Pfam" id="PF00106">
    <property type="entry name" value="adh_short"/>
    <property type="match status" value="1"/>
</dbReference>
<dbReference type="PANTHER" id="PTHR43313:SF36">
    <property type="entry name" value="D-BETA-HYDROXYBUTYRATE DEHYDROGENASE, MITOCHONDRIAL"/>
    <property type="match status" value="1"/>
</dbReference>
<name>A0AAJ7L443_9ACAR</name>
<dbReference type="GO" id="GO:0016491">
    <property type="term" value="F:oxidoreductase activity"/>
    <property type="evidence" value="ECO:0007669"/>
    <property type="project" value="UniProtKB-KW"/>
</dbReference>
<evidence type="ECO:0000256" key="1">
    <source>
        <dbReference type="ARBA" id="ARBA00023002"/>
    </source>
</evidence>